<dbReference type="CDD" id="cd12119">
    <property type="entry name" value="ttLC_FACS_AlkK_like"/>
    <property type="match status" value="1"/>
</dbReference>
<keyword evidence="3" id="KW-0276">Fatty acid metabolism</keyword>
<evidence type="ECO:0000256" key="5">
    <source>
        <dbReference type="ARBA" id="ARBA00051915"/>
    </source>
</evidence>
<dbReference type="GO" id="GO:0016874">
    <property type="term" value="F:ligase activity"/>
    <property type="evidence" value="ECO:0007669"/>
    <property type="project" value="UniProtKB-KW"/>
</dbReference>
<accession>A0A1G7DF91</accession>
<dbReference type="PANTHER" id="PTHR43859:SF4">
    <property type="entry name" value="BUTANOATE--COA LIGASE AAE1-RELATED"/>
    <property type="match status" value="1"/>
</dbReference>
<protein>
    <recommendedName>
        <fullName evidence="7">3-methylmercaptopropionyl-CoA ligase</fullName>
        <ecNumber evidence="6">6.2.1.44</ecNumber>
    </recommendedName>
</protein>
<dbReference type="RefSeq" id="WP_068304982.1">
    <property type="nucleotide sequence ID" value="NZ_FNAK01000007.1"/>
</dbReference>
<dbReference type="FunFam" id="3.30.300.30:FF:000008">
    <property type="entry name" value="2,3-dihydroxybenzoate-AMP ligase"/>
    <property type="match status" value="1"/>
</dbReference>
<dbReference type="InterPro" id="IPR045851">
    <property type="entry name" value="AMP-bd_C_sf"/>
</dbReference>
<evidence type="ECO:0000259" key="9">
    <source>
        <dbReference type="Pfam" id="PF13193"/>
    </source>
</evidence>
<evidence type="ECO:0000313" key="11">
    <source>
        <dbReference type="Proteomes" id="UP000183685"/>
    </source>
</evidence>
<dbReference type="InterPro" id="IPR042099">
    <property type="entry name" value="ANL_N_sf"/>
</dbReference>
<dbReference type="Pfam" id="PF00501">
    <property type="entry name" value="AMP-binding"/>
    <property type="match status" value="1"/>
</dbReference>
<name>A0A1G7DF91_9PROT</name>
<comment type="similarity">
    <text evidence="1">Belongs to the ATP-dependent AMP-binding enzyme family.</text>
</comment>
<dbReference type="Gene3D" id="3.40.50.12780">
    <property type="entry name" value="N-terminal domain of ligase-like"/>
    <property type="match status" value="1"/>
</dbReference>
<dbReference type="STRING" id="637679.GCA_001550055_02222"/>
<evidence type="ECO:0000256" key="7">
    <source>
        <dbReference type="ARBA" id="ARBA00067668"/>
    </source>
</evidence>
<evidence type="ECO:0000259" key="8">
    <source>
        <dbReference type="Pfam" id="PF00501"/>
    </source>
</evidence>
<dbReference type="InterPro" id="IPR000873">
    <property type="entry name" value="AMP-dep_synth/lig_dom"/>
</dbReference>
<evidence type="ECO:0000256" key="3">
    <source>
        <dbReference type="ARBA" id="ARBA00022832"/>
    </source>
</evidence>
<dbReference type="InterPro" id="IPR025110">
    <property type="entry name" value="AMP-bd_C"/>
</dbReference>
<keyword evidence="4" id="KW-0443">Lipid metabolism</keyword>
<evidence type="ECO:0000313" key="10">
    <source>
        <dbReference type="EMBL" id="SDE50099.1"/>
    </source>
</evidence>
<keyword evidence="2" id="KW-0436">Ligase</keyword>
<evidence type="ECO:0000256" key="2">
    <source>
        <dbReference type="ARBA" id="ARBA00022598"/>
    </source>
</evidence>
<dbReference type="SUPFAM" id="SSF56801">
    <property type="entry name" value="Acetyl-CoA synthetase-like"/>
    <property type="match status" value="1"/>
</dbReference>
<dbReference type="NCBIfam" id="NF004674">
    <property type="entry name" value="PRK06018.1"/>
    <property type="match status" value="1"/>
</dbReference>
<dbReference type="PROSITE" id="PS00455">
    <property type="entry name" value="AMP_BINDING"/>
    <property type="match status" value="1"/>
</dbReference>
<keyword evidence="11" id="KW-1185">Reference proteome</keyword>
<reference evidence="10 11" key="1">
    <citation type="submission" date="2016-10" db="EMBL/GenBank/DDBJ databases">
        <authorList>
            <person name="de Groot N.N."/>
        </authorList>
    </citation>
    <scope>NUCLEOTIDE SEQUENCE [LARGE SCALE GENOMIC DNA]</scope>
    <source>
        <strain evidence="10 11">CGMCC 1.9109</strain>
    </source>
</reference>
<proteinExistence type="inferred from homology"/>
<dbReference type="Proteomes" id="UP000183685">
    <property type="component" value="Unassembled WGS sequence"/>
</dbReference>
<gene>
    <name evidence="10" type="ORF">SAMN04488071_3083</name>
</gene>
<sequence>MLGQMQDWPLLVSKFLEHAEVNHPRREIVGLLPEGGKFEYTYADCAVRAKKCAQALGRLGVEMGDRVATLAWNSHRHMEIWYGASGMGAVTHTVNPRLFPEQLIYIMNHAEDKVLMLDITFVPLIEAIQDHLKTIEHYVIMVGPEHMPETKLPNVLSYEELLDAEDGNYSWPTFDENTACGLCYTSGTTGNPKGVLYSHRSNFLHTLLAISGDTLGITSLSTILPVVPMFHANSWGIPYAAAATGAKIAFNGPHHEPDVLHKLIIDEDVTVTAAVPTVWSGMLKYLEATGKDMGKLTIVTIGGSAVPRSMIQTFQEKYGVRVNHAWGMTETSPLGSLGSENAAVANLPAEEKLDVQTKQGRSVLGVEMCIKDDDGNILPRDGETSGRVMVRGPWVIDTYYKGDSGKILDDDNWFDTGDIACIDEYGYMQITDRAKDVIKSGGEWISSIDLENEAVAHPDVVEAAVIGVHHPKWDERPLMIIVPEAGKTVSTEEMNAFLETRVVKWWLPDDVVMVSEIPHTATGKISKKDLRDQFKDYKFPGT</sequence>
<evidence type="ECO:0000256" key="6">
    <source>
        <dbReference type="ARBA" id="ARBA00066616"/>
    </source>
</evidence>
<dbReference type="GO" id="GO:0006631">
    <property type="term" value="P:fatty acid metabolic process"/>
    <property type="evidence" value="ECO:0007669"/>
    <property type="project" value="UniProtKB-KW"/>
</dbReference>
<dbReference type="EC" id="6.2.1.44" evidence="6"/>
<comment type="catalytic activity">
    <reaction evidence="5">
        <text>3-(methylsulfanyl)propanoate + ATP + CoA = 3-(methylsulfanyl)propanoyl-CoA + AMP + diphosphate</text>
        <dbReference type="Rhea" id="RHEA:43052"/>
        <dbReference type="ChEBI" id="CHEBI:30616"/>
        <dbReference type="ChEBI" id="CHEBI:33019"/>
        <dbReference type="ChEBI" id="CHEBI:49016"/>
        <dbReference type="ChEBI" id="CHEBI:57287"/>
        <dbReference type="ChEBI" id="CHEBI:82815"/>
        <dbReference type="ChEBI" id="CHEBI:456215"/>
        <dbReference type="EC" id="6.2.1.44"/>
    </reaction>
    <physiologicalReaction direction="left-to-right" evidence="5">
        <dbReference type="Rhea" id="RHEA:43053"/>
    </physiologicalReaction>
</comment>
<feature type="domain" description="AMP-binding enzyme C-terminal" evidence="9">
    <location>
        <begin position="450"/>
        <end position="524"/>
    </location>
</feature>
<evidence type="ECO:0000256" key="4">
    <source>
        <dbReference type="ARBA" id="ARBA00023098"/>
    </source>
</evidence>
<dbReference type="AlphaFoldDB" id="A0A1G7DF91"/>
<dbReference type="PANTHER" id="PTHR43859">
    <property type="entry name" value="ACYL-ACTIVATING ENZYME"/>
    <property type="match status" value="1"/>
</dbReference>
<dbReference type="EMBL" id="FNAK01000007">
    <property type="protein sequence ID" value="SDE50099.1"/>
    <property type="molecule type" value="Genomic_DNA"/>
</dbReference>
<evidence type="ECO:0000256" key="1">
    <source>
        <dbReference type="ARBA" id="ARBA00006432"/>
    </source>
</evidence>
<organism evidence="10 11">
    <name type="scientific">Kordiimonas lacus</name>
    <dbReference type="NCBI Taxonomy" id="637679"/>
    <lineage>
        <taxon>Bacteria</taxon>
        <taxon>Pseudomonadati</taxon>
        <taxon>Pseudomonadota</taxon>
        <taxon>Alphaproteobacteria</taxon>
        <taxon>Kordiimonadales</taxon>
        <taxon>Kordiimonadaceae</taxon>
        <taxon>Kordiimonas</taxon>
    </lineage>
</organism>
<dbReference type="InterPro" id="IPR020845">
    <property type="entry name" value="AMP-binding_CS"/>
</dbReference>
<feature type="domain" description="AMP-dependent synthetase/ligase" evidence="8">
    <location>
        <begin position="19"/>
        <end position="400"/>
    </location>
</feature>
<dbReference type="Pfam" id="PF13193">
    <property type="entry name" value="AMP-binding_C"/>
    <property type="match status" value="1"/>
</dbReference>
<dbReference type="Gene3D" id="3.30.300.30">
    <property type="match status" value="1"/>
</dbReference>
<dbReference type="NCBIfam" id="NF004837">
    <property type="entry name" value="PRK06187.1"/>
    <property type="match status" value="1"/>
</dbReference>